<dbReference type="RefSeq" id="WP_050599661.1">
    <property type="nucleotide sequence ID" value="NZ_JYNE01000019.1"/>
</dbReference>
<dbReference type="PANTHER" id="PTHR10681">
    <property type="entry name" value="THIOREDOXIN PEROXIDASE"/>
    <property type="match status" value="1"/>
</dbReference>
<evidence type="ECO:0000256" key="4">
    <source>
        <dbReference type="ARBA" id="ARBA00037420"/>
    </source>
</evidence>
<protein>
    <recommendedName>
        <fullName evidence="3">Thioredoxin peroxidase</fullName>
    </recommendedName>
</protein>
<dbReference type="PATRIC" id="fig|1306953.7.peg.2804"/>
<dbReference type="InterPro" id="IPR019479">
    <property type="entry name" value="Peroxiredoxin_C"/>
</dbReference>
<evidence type="ECO:0000313" key="7">
    <source>
        <dbReference type="EMBL" id="KNH02784.1"/>
    </source>
</evidence>
<dbReference type="GO" id="GO:0008379">
    <property type="term" value="F:thioredoxin peroxidase activity"/>
    <property type="evidence" value="ECO:0007669"/>
    <property type="project" value="TreeGrafter"/>
</dbReference>
<feature type="active site" description="Cysteine sulfenic acid (-SOH) intermediate; for peroxidase activity" evidence="5">
    <location>
        <position position="60"/>
    </location>
</feature>
<proteinExistence type="inferred from homology"/>
<dbReference type="NCBIfam" id="NF009668">
    <property type="entry name" value="PRK13189.1"/>
    <property type="match status" value="1"/>
</dbReference>
<dbReference type="GO" id="GO:0005829">
    <property type="term" value="C:cytosol"/>
    <property type="evidence" value="ECO:0007669"/>
    <property type="project" value="TreeGrafter"/>
</dbReference>
<dbReference type="EMBL" id="JYNE01000019">
    <property type="protein sequence ID" value="KNH02784.1"/>
    <property type="molecule type" value="Genomic_DNA"/>
</dbReference>
<dbReference type="GO" id="GO:0042744">
    <property type="term" value="P:hydrogen peroxide catabolic process"/>
    <property type="evidence" value="ECO:0007669"/>
    <property type="project" value="TreeGrafter"/>
</dbReference>
<dbReference type="GO" id="GO:0045454">
    <property type="term" value="P:cell redox homeostasis"/>
    <property type="evidence" value="ECO:0007669"/>
    <property type="project" value="TreeGrafter"/>
</dbReference>
<accession>A0A0L1KFX3</accession>
<dbReference type="PIRSF" id="PIRSF000239">
    <property type="entry name" value="AHPC"/>
    <property type="match status" value="1"/>
</dbReference>
<evidence type="ECO:0000256" key="5">
    <source>
        <dbReference type="PIRSR" id="PIRSR000239-1"/>
    </source>
</evidence>
<dbReference type="InterPro" id="IPR050217">
    <property type="entry name" value="Peroxiredoxin"/>
</dbReference>
<dbReference type="AlphaFoldDB" id="A0A0L1KFX3"/>
<keyword evidence="2" id="KW-0560">Oxidoreductase</keyword>
<evidence type="ECO:0000313" key="8">
    <source>
        <dbReference type="Proteomes" id="UP000037446"/>
    </source>
</evidence>
<dbReference type="InterPro" id="IPR036249">
    <property type="entry name" value="Thioredoxin-like_sf"/>
</dbReference>
<evidence type="ECO:0000259" key="6">
    <source>
        <dbReference type="PROSITE" id="PS51352"/>
    </source>
</evidence>
<feature type="domain" description="Thioredoxin" evidence="6">
    <location>
        <begin position="19"/>
        <end position="174"/>
    </location>
</feature>
<organism evidence="7 8">
    <name type="scientific">Qipengyuania citrea LAMA 915</name>
    <dbReference type="NCBI Taxonomy" id="1306953"/>
    <lineage>
        <taxon>Bacteria</taxon>
        <taxon>Pseudomonadati</taxon>
        <taxon>Pseudomonadota</taxon>
        <taxon>Alphaproteobacteria</taxon>
        <taxon>Sphingomonadales</taxon>
        <taxon>Erythrobacteraceae</taxon>
        <taxon>Qipengyuania</taxon>
    </lineage>
</organism>
<dbReference type="Pfam" id="PF10417">
    <property type="entry name" value="1-cysPrx_C"/>
    <property type="match status" value="1"/>
</dbReference>
<evidence type="ECO:0000256" key="2">
    <source>
        <dbReference type="ARBA" id="ARBA00023002"/>
    </source>
</evidence>
<comment type="function">
    <text evidence="4">Thiol-specific peroxidase that catalyzes the reduction of hydrogen peroxide and organic hydroperoxides to water and alcohols, respectively. Plays a role in cell protection against oxidative stress by detoxifying peroxides.</text>
</comment>
<reference evidence="7" key="1">
    <citation type="submission" date="2015-02" db="EMBL/GenBank/DDBJ databases">
        <authorList>
            <person name="Chooi Y.-H."/>
        </authorList>
    </citation>
    <scope>NUCLEOTIDE SEQUENCE [LARGE SCALE GENOMIC DNA]</scope>
    <source>
        <strain evidence="7">LAMA 915</strain>
    </source>
</reference>
<evidence type="ECO:0000256" key="3">
    <source>
        <dbReference type="ARBA" id="ARBA00032824"/>
    </source>
</evidence>
<name>A0A0L1KFX3_9SPHN</name>
<comment type="caution">
    <text evidence="7">The sequence shown here is derived from an EMBL/GenBank/DDBJ whole genome shotgun (WGS) entry which is preliminary data.</text>
</comment>
<dbReference type="GO" id="GO:0033554">
    <property type="term" value="P:cellular response to stress"/>
    <property type="evidence" value="ECO:0007669"/>
    <property type="project" value="TreeGrafter"/>
</dbReference>
<gene>
    <name evidence="7" type="ORF">J121_2711</name>
</gene>
<dbReference type="PROSITE" id="PS51352">
    <property type="entry name" value="THIOREDOXIN_2"/>
    <property type="match status" value="1"/>
</dbReference>
<dbReference type="Pfam" id="PF00578">
    <property type="entry name" value="AhpC-TSA"/>
    <property type="match status" value="1"/>
</dbReference>
<dbReference type="SUPFAM" id="SSF52833">
    <property type="entry name" value="Thioredoxin-like"/>
    <property type="match status" value="1"/>
</dbReference>
<dbReference type="PANTHER" id="PTHR10681:SF128">
    <property type="entry name" value="THIOREDOXIN-DEPENDENT PEROXIDE REDUCTASE, MITOCHONDRIAL"/>
    <property type="match status" value="1"/>
</dbReference>
<evidence type="ECO:0000256" key="1">
    <source>
        <dbReference type="ARBA" id="ARBA00009796"/>
    </source>
</evidence>
<dbReference type="InterPro" id="IPR024706">
    <property type="entry name" value="Peroxiredoxin_AhpC-typ"/>
</dbReference>
<comment type="similarity">
    <text evidence="1">Belongs to the peroxiredoxin family. AhpC/Prx1 subfamily.</text>
</comment>
<dbReference type="Proteomes" id="UP000037446">
    <property type="component" value="Unassembled WGS sequence"/>
</dbReference>
<dbReference type="InterPro" id="IPR000866">
    <property type="entry name" value="AhpC/TSA"/>
</dbReference>
<dbReference type="InterPro" id="IPR013766">
    <property type="entry name" value="Thioredoxin_domain"/>
</dbReference>
<dbReference type="GO" id="GO:0006979">
    <property type="term" value="P:response to oxidative stress"/>
    <property type="evidence" value="ECO:0007669"/>
    <property type="project" value="TreeGrafter"/>
</dbReference>
<dbReference type="STRING" id="1306953.J121_2711"/>
<sequence>MRQEAHNPGDASAAPCAGLRIGDMAPDFSARSTTGDVRLSDYRGRWLVLFSHPADFTPVCTTEFVALARAAGDFAQRDCALMALSVDSLFSHFAWLRMIRDRFDVEVRFPILEDPTLVIGRGYGMVAPGDSDSGAVRSTFFIDPEGVIRAMTCYPANVGRSTPEMLRMLDALQAVDKETSLAPANWQPGEALLGQPQADLDSVFAAEGEADWFLGKAGAGARR</sequence>
<dbReference type="Gene3D" id="3.40.30.10">
    <property type="entry name" value="Glutaredoxin"/>
    <property type="match status" value="1"/>
</dbReference>